<dbReference type="Pfam" id="PF04182">
    <property type="entry name" value="B-block_TFIIIC"/>
    <property type="match status" value="1"/>
</dbReference>
<comment type="subcellular location">
    <subcellularLocation>
        <location evidence="1">Nucleus</location>
    </subcellularLocation>
</comment>
<dbReference type="CDD" id="cd07981">
    <property type="entry name" value="HFD_TAF12"/>
    <property type="match status" value="1"/>
</dbReference>
<evidence type="ECO:0000259" key="13">
    <source>
        <dbReference type="Pfam" id="PF24657"/>
    </source>
</evidence>
<evidence type="ECO:0000256" key="1">
    <source>
        <dbReference type="ARBA" id="ARBA00004123"/>
    </source>
</evidence>
<dbReference type="SUPFAM" id="SSF46785">
    <property type="entry name" value="Winged helix' DNA-binding domain"/>
    <property type="match status" value="1"/>
</dbReference>
<evidence type="ECO:0000256" key="5">
    <source>
        <dbReference type="ARBA" id="ARBA00023242"/>
    </source>
</evidence>
<dbReference type="InterPro" id="IPR056063">
    <property type="entry name" value="DUF7646"/>
</dbReference>
<evidence type="ECO:0000259" key="8">
    <source>
        <dbReference type="Pfam" id="PF04182"/>
    </source>
</evidence>
<dbReference type="InterPro" id="IPR056064">
    <property type="entry name" value="DUF7647"/>
</dbReference>
<dbReference type="InterPro" id="IPR056467">
    <property type="entry name" value="eWH_GTF3C1"/>
</dbReference>
<dbReference type="Pfam" id="PF24658">
    <property type="entry name" value="DUF7647"/>
    <property type="match status" value="1"/>
</dbReference>
<dbReference type="InterPro" id="IPR056062">
    <property type="entry name" value="DUF7645"/>
</dbReference>
<feature type="domain" description="DUF7646" evidence="13">
    <location>
        <begin position="565"/>
        <end position="601"/>
    </location>
</feature>
<evidence type="ECO:0000259" key="9">
    <source>
        <dbReference type="Pfam" id="PF23704"/>
    </source>
</evidence>
<feature type="domain" description="DUF7646" evidence="13">
    <location>
        <begin position="616"/>
        <end position="672"/>
    </location>
</feature>
<dbReference type="InterPro" id="IPR056428">
    <property type="entry name" value="WH_GTF3C1"/>
</dbReference>
<dbReference type="Gene3D" id="1.10.10.10">
    <property type="entry name" value="Winged helix-like DNA-binding domain superfamily/Winged helix DNA-binding domain"/>
    <property type="match status" value="1"/>
</dbReference>
<comment type="caution">
    <text evidence="15">The sequence shown here is derived from an EMBL/GenBank/DDBJ whole genome shotgun (WGS) entry which is preliminary data.</text>
</comment>
<evidence type="ECO:0000259" key="12">
    <source>
        <dbReference type="Pfam" id="PF24655"/>
    </source>
</evidence>
<sequence>MLCSSSTTTTTYRYKGTDSTPTHKGTGKKKKRFPITQETLSDGGGSPARDCEAEVLPVVRRVHEGGMGDGGDKEMGDGRRWRRGSITATDLPLRVTPCLVGSPVESRGRKWPSRPPDLNNFQNWSERIFSSAGELADVGLTKQQSLLALFGCSIHGAVPDGGGDGGEDDEAEKMMRRRRSRGERGGGRHRSWGSQFGRRRVCLVYEFELRFTVSSVGHARTPPMDSVISSALEEICTQGDAGVSLPTLLSALKPSLAASNLDLSPGLKQALWTGLLGVPSLRFQAHNVSFSPSDPSVQSFEAAETLNVNVVAGERLRDNFLGLYNAHSANAGIPLPQRRALQRLAVARKDGITQSQLAKEFGIEGRNLFYVLKSLESQGLIVRQSAVVKTRDASEEGESRNSASVTTNLVYLSRYAKHLGSQQKFVITKEEQATECLDGVKGSAVSGDGLGGKNIKEDVVVKDYLPAMKAVCDLLENAKGKVLVVSDIKKELGYIGDHSEHRAWRQVCSRLVESQIVEEFEAIVNDNVSPKRKKVNEKALRLLKTFSPESLGFVDDFGDEQIKFGKKCQVGDQLVELPIEHQIYDMIDAAGSEGLTVMEVGALISLLCFNLIWCNSKGKIVKVGVCKRLGIDNKKNHNRLVSMFSRFGMDLQAENHKKCVVYRVWAPGRCNPVSTNPFSNKPNIANDHRVSTGNFGKLAALDRGANNCPEFDPSNLTGDIASPEKMKNSKINTKISSGSPKETESNLLSSNSQVMLLESKDTFSEGGLDLVSVEKGKNVVPLDTPSVASKPFSSGSHHRHPSLTVDSVRREKMILERLQSEKFIVIPELHKWLDTLEKDKSTKTDKKTIVRLLNKLQERKLCRCMDINVPVVTNCGSSRRIHVVLDQSVSVLSLPPELVSEIYDRARSFEIQSRGQNSFRSKNNDSVPLLEDIERTKFHVNSDAQAIRSEAMRANGFILAKMIRAKLLHGFLWENLYGSEGSNIASLSEKLMFDLSSPHSSSKLFSLEAAIKAIPIELFLQVVGSSQSFDSMIEKCKRGLRLSDLPVEEYKSLMDAHATRRLSLIVDILRRLKLLRMVSDEHATDGSELSQATFTHAMELKPYIEEPISKDAISLCFRPLDLRPRIRHDFILSSRKVVDEYWQTLEYCYAAADPRAALHAFPGSAVHEVFLFRSWASVRVMTADQRAELLKRVMKDNQSGKLSFKDCGKIAKDLNLPLEQVLRVYHDKRQSRLNKIPDEGDDFQTLRSNRLSSLRKRDRSPETRSVKLRKVEEVTGQEISEKHETDLQVCQEDDHLENEGDPVPNEDDEDRYPVISRSALSRVKPVRQRRFLWTEEADRQLVIQYVRYRVALGPKYHRIDWTSIPDLPAPRSPCKRRMSSLTSNVRFRKAVMRLCNILSARYVKFLEKMGNRLPDKDNCKLQDSLGEGIGTVTNSSDCSKHNSETSSEEEPWDDFDDKSVKVALDEVLRCKWRAKLEASKRVGSTYEEWSDLNIDAEKQGFQESEVAATTSLSGDSQNLDGRQQKISVRRSRAQRLHKKFIKLLNEEVKISRKVYKSVAISNAVELFKLIFLSTSTAPAVPNRLAKILRHYSEHDLFAAFNYLRERRFMVGGNGNQPFSLSQQFIHNVSKSPFPTNSGTRATKFASWLHEREKDLTGGGVDLNDDLQCGDIFHLFALVSLGQLSLSPCLPDEGVGEAEDTRGFKRKIDANESPDGDKGKKLKSLVASEGELISRREKGFPGIMVSMHRAGFSTADAFGLFRDTCTDGRYIDGNSSSDTTSGTDNFSHFDHVKEMQNSGCTISTVENSSESPWMAMASYAACLLPTCSDQEKSSLIDPEVFRTVYAAIRKAGDQGLSIEEVSQVVKMPDDISPSNPNVRLLVDSFQVNAFDSMHVVDALYRSKYCLTSAADRADTVEVNSSHLVFHDFGGAHARGEIDVNANDVHKVSILNFPEEVTESFNENQTSNVHEDCMRGKPVLPGGDKSDESLFSSGEVCVPILPWMNGDGVINEVIYKGLRRRVLGLVMQNPGILEDEIINQMEVLNPQSCRKLLEMMVLDKHLVLKKMHQTTSNAPPAILGTIFRSSFSKPKLVCREHFFANPLTDYSRRRIGLPVQAPPAAAISAVGPAKRQPPDVQLPAPAEPPEVSVHVQNEPNSAAAAAAEWSAAYGHEFQFAEPDADLVIVLNGEVAELMCIYLGGVPRQKAALVQGSQFHPGNSAGQTLQGMQAMGIMGLGSQIRSNGALASYAQQRMNQGQLRQQLSQQSALNSPQVQSLPRTSSLAYMNPQISGLAQNGQPAMVDSQGKLNPEVEDFLLEIADDFIDSVTTFACSLAKHRKSSTLESKDLLLHLEKNWQLTVPGFEEQKLQNKPLSTDLHKKRLDMIRTLMESSHSEANTVNRKEMIRQGLGKPVGTNHMTRPSLSSEQLISQSTGSQMLQQPTRF</sequence>
<dbReference type="Pfam" id="PF23704">
    <property type="entry name" value="WHD_GTF3C1_N"/>
    <property type="match status" value="1"/>
</dbReference>
<feature type="domain" description="B-block binding subunit of TFIIIC" evidence="8">
    <location>
        <begin position="337"/>
        <end position="417"/>
    </location>
</feature>
<keyword evidence="2" id="KW-0597">Phosphoprotein</keyword>
<dbReference type="Pfam" id="PF24655">
    <property type="entry name" value="DUF7645"/>
    <property type="match status" value="1"/>
</dbReference>
<dbReference type="InterPro" id="IPR007309">
    <property type="entry name" value="TFIIIC_Bblock-bd"/>
</dbReference>
<dbReference type="GO" id="GO:0005669">
    <property type="term" value="C:transcription factor TFIID complex"/>
    <property type="evidence" value="ECO:0007669"/>
    <property type="project" value="InterPro"/>
</dbReference>
<keyword evidence="4" id="KW-0804">Transcription</keyword>
<feature type="region of interest" description="Disordered" evidence="6">
    <location>
        <begin position="1"/>
        <end position="50"/>
    </location>
</feature>
<dbReference type="GO" id="GO:0046982">
    <property type="term" value="F:protein heterodimerization activity"/>
    <property type="evidence" value="ECO:0007669"/>
    <property type="project" value="InterPro"/>
</dbReference>
<evidence type="ECO:0000256" key="2">
    <source>
        <dbReference type="ARBA" id="ARBA00022553"/>
    </source>
</evidence>
<dbReference type="PANTHER" id="PTHR15180">
    <property type="entry name" value="GENERAL TRANSCRIPTION FACTOR 3C POLYPEPTIDE 1"/>
    <property type="match status" value="1"/>
</dbReference>
<keyword evidence="3" id="KW-0238">DNA-binding</keyword>
<feature type="region of interest" description="Disordered" evidence="6">
    <location>
        <begin position="2406"/>
        <end position="2441"/>
    </location>
</feature>
<dbReference type="Pfam" id="PF24538">
    <property type="entry name" value="DUF7599"/>
    <property type="match status" value="1"/>
</dbReference>
<protein>
    <recommendedName>
        <fullName evidence="17">B-block binding subunit of TFIIIC domain-containing protein</fullName>
    </recommendedName>
</protein>
<dbReference type="GO" id="GO:0003677">
    <property type="term" value="F:DNA binding"/>
    <property type="evidence" value="ECO:0007669"/>
    <property type="project" value="UniProtKB-KW"/>
</dbReference>
<feature type="domain" description="DUF7647" evidence="14">
    <location>
        <begin position="998"/>
        <end position="1176"/>
    </location>
</feature>
<evidence type="ECO:0008006" key="17">
    <source>
        <dbReference type="Google" id="ProtNLM"/>
    </source>
</evidence>
<feature type="domain" description="General transcription factor 3C polypeptide 1 winged-helix" evidence="9">
    <location>
        <begin position="224"/>
        <end position="324"/>
    </location>
</feature>
<organism evidence="15 16">
    <name type="scientific">Ficus carica</name>
    <name type="common">Common fig</name>
    <dbReference type="NCBI Taxonomy" id="3494"/>
    <lineage>
        <taxon>Eukaryota</taxon>
        <taxon>Viridiplantae</taxon>
        <taxon>Streptophyta</taxon>
        <taxon>Embryophyta</taxon>
        <taxon>Tracheophyta</taxon>
        <taxon>Spermatophyta</taxon>
        <taxon>Magnoliopsida</taxon>
        <taxon>eudicotyledons</taxon>
        <taxon>Gunneridae</taxon>
        <taxon>Pentapetalae</taxon>
        <taxon>rosids</taxon>
        <taxon>fabids</taxon>
        <taxon>Rosales</taxon>
        <taxon>Moraceae</taxon>
        <taxon>Ficeae</taxon>
        <taxon>Ficus</taxon>
    </lineage>
</organism>
<evidence type="ECO:0000256" key="6">
    <source>
        <dbReference type="SAM" id="MobiDB-lite"/>
    </source>
</evidence>
<evidence type="ECO:0000259" key="7">
    <source>
        <dbReference type="Pfam" id="PF03847"/>
    </source>
</evidence>
<evidence type="ECO:0000256" key="3">
    <source>
        <dbReference type="ARBA" id="ARBA00023125"/>
    </source>
</evidence>
<keyword evidence="5" id="KW-0539">Nucleus</keyword>
<reference evidence="15" key="1">
    <citation type="submission" date="2023-07" db="EMBL/GenBank/DDBJ databases">
        <title>draft genome sequence of fig (Ficus carica).</title>
        <authorList>
            <person name="Takahashi T."/>
            <person name="Nishimura K."/>
        </authorList>
    </citation>
    <scope>NUCLEOTIDE SEQUENCE</scope>
</reference>
<name>A0AA88CVY9_FICCA</name>
<feature type="domain" description="DUF7599" evidence="11">
    <location>
        <begin position="462"/>
        <end position="550"/>
    </location>
</feature>
<evidence type="ECO:0000313" key="16">
    <source>
        <dbReference type="Proteomes" id="UP001187192"/>
    </source>
</evidence>
<feature type="compositionally biased region" description="Low complexity" evidence="6">
    <location>
        <begin position="1"/>
        <end position="11"/>
    </location>
</feature>
<feature type="compositionally biased region" description="Basic and acidic residues" evidence="6">
    <location>
        <begin position="1698"/>
        <end position="1718"/>
    </location>
</feature>
<evidence type="ECO:0000313" key="15">
    <source>
        <dbReference type="EMBL" id="GMN36893.1"/>
    </source>
</evidence>
<dbReference type="SUPFAM" id="SSF47113">
    <property type="entry name" value="Histone-fold"/>
    <property type="match status" value="1"/>
</dbReference>
<dbReference type="InterPro" id="IPR003228">
    <property type="entry name" value="TFIID_TAF12_dom"/>
</dbReference>
<dbReference type="InterPro" id="IPR044210">
    <property type="entry name" value="Tfc3-like"/>
</dbReference>
<dbReference type="PANTHER" id="PTHR15180:SF1">
    <property type="entry name" value="GENERAL TRANSCRIPTION FACTOR 3C POLYPEPTIDE 1"/>
    <property type="match status" value="1"/>
</dbReference>
<dbReference type="Gene3D" id="1.10.20.10">
    <property type="entry name" value="Histone, subunit A"/>
    <property type="match status" value="1"/>
</dbReference>
<dbReference type="GO" id="GO:0006384">
    <property type="term" value="P:transcription initiation at RNA polymerase III promoter"/>
    <property type="evidence" value="ECO:0007669"/>
    <property type="project" value="InterPro"/>
</dbReference>
<proteinExistence type="predicted"/>
<dbReference type="Pfam" id="PF03847">
    <property type="entry name" value="TFIID_20kDa"/>
    <property type="match status" value="1"/>
</dbReference>
<dbReference type="CDD" id="cd16169">
    <property type="entry name" value="Tau138_eWH"/>
    <property type="match status" value="1"/>
</dbReference>
<accession>A0AA88CVY9</accession>
<dbReference type="InterPro" id="IPR035625">
    <property type="entry name" value="Tfc3-like_eWH"/>
</dbReference>
<dbReference type="Proteomes" id="UP001187192">
    <property type="component" value="Unassembled WGS sequence"/>
</dbReference>
<dbReference type="InterPro" id="IPR009072">
    <property type="entry name" value="Histone-fold"/>
</dbReference>
<gene>
    <name evidence="15" type="ORF">TIFTF001_006379</name>
</gene>
<feature type="compositionally biased region" description="Polar residues" evidence="6">
    <location>
        <begin position="2413"/>
        <end position="2441"/>
    </location>
</feature>
<dbReference type="InterPro" id="IPR036388">
    <property type="entry name" value="WH-like_DNA-bd_sf"/>
</dbReference>
<dbReference type="InterPro" id="IPR056020">
    <property type="entry name" value="DUF7599"/>
</dbReference>
<evidence type="ECO:0000259" key="11">
    <source>
        <dbReference type="Pfam" id="PF24538"/>
    </source>
</evidence>
<evidence type="ECO:0000259" key="14">
    <source>
        <dbReference type="Pfam" id="PF24658"/>
    </source>
</evidence>
<feature type="domain" description="GTF3C1 extended winged-helix" evidence="10">
    <location>
        <begin position="803"/>
        <end position="914"/>
    </location>
</feature>
<dbReference type="EMBL" id="BTGU01000006">
    <property type="protein sequence ID" value="GMN36893.1"/>
    <property type="molecule type" value="Genomic_DNA"/>
</dbReference>
<feature type="domain" description="Transcription initiation factor TFIID subunit 12" evidence="7">
    <location>
        <begin position="2299"/>
        <end position="2355"/>
    </location>
</feature>
<evidence type="ECO:0000256" key="4">
    <source>
        <dbReference type="ARBA" id="ARBA00023163"/>
    </source>
</evidence>
<dbReference type="Pfam" id="PF24657">
    <property type="entry name" value="DUF7646"/>
    <property type="match status" value="2"/>
</dbReference>
<feature type="region of interest" description="Disordered" evidence="6">
    <location>
        <begin position="1694"/>
        <end position="1721"/>
    </location>
</feature>
<feature type="domain" description="DUF7645" evidence="12">
    <location>
        <begin position="1177"/>
        <end position="1235"/>
    </location>
</feature>
<dbReference type="Pfam" id="PF24101">
    <property type="entry name" value="WHD_GTF3C1"/>
    <property type="match status" value="1"/>
</dbReference>
<evidence type="ECO:0000259" key="10">
    <source>
        <dbReference type="Pfam" id="PF24101"/>
    </source>
</evidence>
<dbReference type="GO" id="GO:0000127">
    <property type="term" value="C:transcription factor TFIIIC complex"/>
    <property type="evidence" value="ECO:0007669"/>
    <property type="project" value="InterPro"/>
</dbReference>
<feature type="region of interest" description="Disordered" evidence="6">
    <location>
        <begin position="1432"/>
        <end position="1453"/>
    </location>
</feature>
<dbReference type="InterPro" id="IPR036390">
    <property type="entry name" value="WH_DNA-bd_sf"/>
</dbReference>
<feature type="region of interest" description="Disordered" evidence="6">
    <location>
        <begin position="158"/>
        <end position="190"/>
    </location>
</feature>
<keyword evidence="16" id="KW-1185">Reference proteome</keyword>
<feature type="compositionally biased region" description="Basic residues" evidence="6">
    <location>
        <begin position="175"/>
        <end position="190"/>
    </location>
</feature>
<dbReference type="GO" id="GO:0042791">
    <property type="term" value="P:5S class rRNA transcription by RNA polymerase III"/>
    <property type="evidence" value="ECO:0007669"/>
    <property type="project" value="TreeGrafter"/>
</dbReference>